<organism evidence="1 2">
    <name type="scientific">Geodia barretti</name>
    <name type="common">Barrett's horny sponge</name>
    <dbReference type="NCBI Taxonomy" id="519541"/>
    <lineage>
        <taxon>Eukaryota</taxon>
        <taxon>Metazoa</taxon>
        <taxon>Porifera</taxon>
        <taxon>Demospongiae</taxon>
        <taxon>Heteroscleromorpha</taxon>
        <taxon>Tetractinellida</taxon>
        <taxon>Astrophorina</taxon>
        <taxon>Geodiidae</taxon>
        <taxon>Geodia</taxon>
    </lineage>
</organism>
<dbReference type="Proteomes" id="UP001174909">
    <property type="component" value="Unassembled WGS sequence"/>
</dbReference>
<proteinExistence type="predicted"/>
<comment type="caution">
    <text evidence="1">The sequence shown here is derived from an EMBL/GenBank/DDBJ whole genome shotgun (WGS) entry which is preliminary data.</text>
</comment>
<dbReference type="EMBL" id="CASHTH010000583">
    <property type="protein sequence ID" value="CAI8005202.1"/>
    <property type="molecule type" value="Genomic_DNA"/>
</dbReference>
<reference evidence="1" key="1">
    <citation type="submission" date="2023-03" db="EMBL/GenBank/DDBJ databases">
        <authorList>
            <person name="Steffen K."/>
            <person name="Cardenas P."/>
        </authorList>
    </citation>
    <scope>NUCLEOTIDE SEQUENCE</scope>
</reference>
<name>A0AA35R7H7_GEOBA</name>
<sequence>MRWFALPLLNEDNSPVLGSDIDIGDPILVEDVFTITLVARELMMGDFRGNYTSTLDVVVNDRIQNGTNVTCFTPNVASLLIFQQGLPLPPDVNVRHS</sequence>
<evidence type="ECO:0000313" key="1">
    <source>
        <dbReference type="EMBL" id="CAI8005202.1"/>
    </source>
</evidence>
<dbReference type="AlphaFoldDB" id="A0AA35R7H7"/>
<protein>
    <submittedName>
        <fullName evidence="1">Uncharacterized protein</fullName>
    </submittedName>
</protein>
<gene>
    <name evidence="1" type="ORF">GBAR_LOCUS4094</name>
</gene>
<accession>A0AA35R7H7</accession>
<evidence type="ECO:0000313" key="2">
    <source>
        <dbReference type="Proteomes" id="UP001174909"/>
    </source>
</evidence>
<keyword evidence="2" id="KW-1185">Reference proteome</keyword>